<dbReference type="PANTHER" id="PTHR30255">
    <property type="entry name" value="SINGLE-STRANDED-DNA-SPECIFIC EXONUCLEASE RECJ"/>
    <property type="match status" value="1"/>
</dbReference>
<protein>
    <submittedName>
        <fullName evidence="2">Uncharacterized protein</fullName>
    </submittedName>
</protein>
<reference evidence="2 3" key="1">
    <citation type="journal article" date="2007" name="Science">
        <title>The Chlamydomonas genome reveals the evolution of key animal and plant functions.</title>
        <authorList>
            <person name="Merchant S.S."/>
            <person name="Prochnik S.E."/>
            <person name="Vallon O."/>
            <person name="Harris E.H."/>
            <person name="Karpowicz S.J."/>
            <person name="Witman G.B."/>
            <person name="Terry A."/>
            <person name="Salamov A."/>
            <person name="Fritz-Laylin L.K."/>
            <person name="Marechal-Drouard L."/>
            <person name="Marshall W.F."/>
            <person name="Qu L.H."/>
            <person name="Nelson D.R."/>
            <person name="Sanderfoot A.A."/>
            <person name="Spalding M.H."/>
            <person name="Kapitonov V.V."/>
            <person name="Ren Q."/>
            <person name="Ferris P."/>
            <person name="Lindquist E."/>
            <person name="Shapiro H."/>
            <person name="Lucas S.M."/>
            <person name="Grimwood J."/>
            <person name="Schmutz J."/>
            <person name="Cardol P."/>
            <person name="Cerutti H."/>
            <person name="Chanfreau G."/>
            <person name="Chen C.L."/>
            <person name="Cognat V."/>
            <person name="Croft M.T."/>
            <person name="Dent R."/>
            <person name="Dutcher S."/>
            <person name="Fernandez E."/>
            <person name="Fukuzawa H."/>
            <person name="Gonzalez-Ballester D."/>
            <person name="Gonzalez-Halphen D."/>
            <person name="Hallmann A."/>
            <person name="Hanikenne M."/>
            <person name="Hippler M."/>
            <person name="Inwood W."/>
            <person name="Jabbari K."/>
            <person name="Kalanon M."/>
            <person name="Kuras R."/>
            <person name="Lefebvre P.A."/>
            <person name="Lemaire S.D."/>
            <person name="Lobanov A.V."/>
            <person name="Lohr M."/>
            <person name="Manuell A."/>
            <person name="Meier I."/>
            <person name="Mets L."/>
            <person name="Mittag M."/>
            <person name="Mittelmeier T."/>
            <person name="Moroney J.V."/>
            <person name="Moseley J."/>
            <person name="Napoli C."/>
            <person name="Nedelcu A.M."/>
            <person name="Niyogi K."/>
            <person name="Novoselov S.V."/>
            <person name="Paulsen I.T."/>
            <person name="Pazour G."/>
            <person name="Purton S."/>
            <person name="Ral J.P."/>
            <person name="Riano-Pachon D.M."/>
            <person name="Riekhof W."/>
            <person name="Rymarquis L."/>
            <person name="Schroda M."/>
            <person name="Stern D."/>
            <person name="Umen J."/>
            <person name="Willows R."/>
            <person name="Wilson N."/>
            <person name="Zimmer S.L."/>
            <person name="Allmer J."/>
            <person name="Balk J."/>
            <person name="Bisova K."/>
            <person name="Chen C.J."/>
            <person name="Elias M."/>
            <person name="Gendler K."/>
            <person name="Hauser C."/>
            <person name="Lamb M.R."/>
            <person name="Ledford H."/>
            <person name="Long J.C."/>
            <person name="Minagawa J."/>
            <person name="Page M.D."/>
            <person name="Pan J."/>
            <person name="Pootakham W."/>
            <person name="Roje S."/>
            <person name="Rose A."/>
            <person name="Stahlberg E."/>
            <person name="Terauchi A.M."/>
            <person name="Yang P."/>
            <person name="Ball S."/>
            <person name="Bowler C."/>
            <person name="Dieckmann C.L."/>
            <person name="Gladyshev V.N."/>
            <person name="Green P."/>
            <person name="Jorgensen R."/>
            <person name="Mayfield S."/>
            <person name="Mueller-Roeber B."/>
            <person name="Rajamani S."/>
            <person name="Sayre R.T."/>
            <person name="Brokstein P."/>
            <person name="Dubchak I."/>
            <person name="Goodstein D."/>
            <person name="Hornick L."/>
            <person name="Huang Y.W."/>
            <person name="Jhaveri J."/>
            <person name="Luo Y."/>
            <person name="Martinez D."/>
            <person name="Ngau W.C."/>
            <person name="Otillar B."/>
            <person name="Poliakov A."/>
            <person name="Porter A."/>
            <person name="Szajkowski L."/>
            <person name="Werner G."/>
            <person name="Zhou K."/>
            <person name="Grigoriev I.V."/>
            <person name="Rokhsar D.S."/>
            <person name="Grossman A.R."/>
        </authorList>
    </citation>
    <scope>NUCLEOTIDE SEQUENCE [LARGE SCALE GENOMIC DNA]</scope>
    <source>
        <strain evidence="3">CC-503</strain>
    </source>
</reference>
<evidence type="ECO:0000313" key="2">
    <source>
        <dbReference type="EMBL" id="PNW86561.1"/>
    </source>
</evidence>
<feature type="compositionally biased region" description="Polar residues" evidence="1">
    <location>
        <begin position="99"/>
        <end position="109"/>
    </location>
</feature>
<gene>
    <name evidence="2" type="ORF">CHLRE_02g091650v5</name>
</gene>
<dbReference type="Gramene" id="PNW86561">
    <property type="protein sequence ID" value="PNW86561"/>
    <property type="gene ID" value="CHLRE_02g091650v5"/>
</dbReference>
<feature type="region of interest" description="Disordered" evidence="1">
    <location>
        <begin position="89"/>
        <end position="152"/>
    </location>
</feature>
<dbReference type="RefSeq" id="XP_042927073.1">
    <property type="nucleotide sequence ID" value="XM_043059439.1"/>
</dbReference>
<proteinExistence type="predicted"/>
<dbReference type="InParanoid" id="A0A2K3E1A4"/>
<evidence type="ECO:0000313" key="3">
    <source>
        <dbReference type="Proteomes" id="UP000006906"/>
    </source>
</evidence>
<dbReference type="OrthoDB" id="546301at2759"/>
<dbReference type="GeneID" id="66052321"/>
<sequence>MRASRSNPAKAAATPAAAKAAGAPAAAKAPGKRAAQPSAPGGGSAVGSGSNTDANPTQMLARARACFGLDWPAPRHAMQAGVTFLEEALWGRPPPPTSPSALLDSSSNAGGARISVNGADASGKTGGSSAEGASNGSSSSGGGTDSGSSSALLLQQHRRRRVVLVPDKDVDGLSAGALLLRTLNALIREARQQCRPGADDVEVAVVHIGKGENVFQPHVAARLVTAAPTALVLLDMGSRGGGGPLLPQLPLAAAAAPAPEQRRKDGEGMEERQLPIDDSVGGGAVAKAVAPAAASAAAECAGGKGGGEGGGGDDGGGGGGFAVPTLVIDHHKPEGFPEGAVAVSAFGCAPVATSALLTWCLCAELHPASAAASSWLAVLGTLGDLGEEGLGVFTGAVGGGDDGGAAAAAIASGAGAGQGGGQSSASAGRGGGASDGGSSSGGGSASDGVEQQAGGAAASGTTAAAGAALPELDWVFRAGRKTHFKDAVALLNAARRSPECDVAGAWAALCAAQQPADISKGGGPGAAALRAARANLKAEVDRLAATPPRFSSDGGVALLAVSSGWQVHPLLPQRWAYRLGSQDRRGRLRAVMCANRGYMPGRVHFSMRRATGPGGAGVDLICLLQDLVAQRCALAGVADTPLSGLGGRLGADFARGHPEATGGMLAAEDFAQLMLLMGFSADLAYGAAGMTVGPEHKQLAEAAAAALQSLQPAQGEARTQSSGGAVGTPGARSGAKKRGGGGGSASTVAGATDSKQRKLTDFMPARPKKAATPEQP</sequence>
<feature type="region of interest" description="Disordered" evidence="1">
    <location>
        <begin position="711"/>
        <end position="776"/>
    </location>
</feature>
<dbReference type="PANTHER" id="PTHR30255:SF2">
    <property type="entry name" value="SINGLE-STRANDED-DNA-SPECIFIC EXONUCLEASE RECJ"/>
    <property type="match status" value="1"/>
</dbReference>
<dbReference type="KEGG" id="cre:CHLRE_02g091650v5"/>
<dbReference type="AlphaFoldDB" id="A0A2K3E1A4"/>
<accession>A0A2K3E1A4</accession>
<dbReference type="InterPro" id="IPR051673">
    <property type="entry name" value="SSDNA_exonuclease_RecJ"/>
</dbReference>
<dbReference type="Proteomes" id="UP000006906">
    <property type="component" value="Chromosome 2"/>
</dbReference>
<keyword evidence="3" id="KW-1185">Reference proteome</keyword>
<organism evidence="2 3">
    <name type="scientific">Chlamydomonas reinhardtii</name>
    <name type="common">Chlamydomonas smithii</name>
    <dbReference type="NCBI Taxonomy" id="3055"/>
    <lineage>
        <taxon>Eukaryota</taxon>
        <taxon>Viridiplantae</taxon>
        <taxon>Chlorophyta</taxon>
        <taxon>core chlorophytes</taxon>
        <taxon>Chlorophyceae</taxon>
        <taxon>CS clade</taxon>
        <taxon>Chlamydomonadales</taxon>
        <taxon>Chlamydomonadaceae</taxon>
        <taxon>Chlamydomonas</taxon>
    </lineage>
</organism>
<feature type="region of interest" description="Disordered" evidence="1">
    <location>
        <begin position="419"/>
        <end position="457"/>
    </location>
</feature>
<name>A0A2K3E1A4_CHLRE</name>
<feature type="compositionally biased region" description="Gly residues" evidence="1">
    <location>
        <begin position="419"/>
        <end position="445"/>
    </location>
</feature>
<dbReference type="EMBL" id="CM008963">
    <property type="protein sequence ID" value="PNW86561.1"/>
    <property type="molecule type" value="Genomic_DNA"/>
</dbReference>
<feature type="compositionally biased region" description="Low complexity" evidence="1">
    <location>
        <begin position="8"/>
        <end position="39"/>
    </location>
</feature>
<evidence type="ECO:0000256" key="1">
    <source>
        <dbReference type="SAM" id="MobiDB-lite"/>
    </source>
</evidence>
<feature type="region of interest" description="Disordered" evidence="1">
    <location>
        <begin position="1"/>
        <end position="55"/>
    </location>
</feature>
<feature type="compositionally biased region" description="Low complexity" evidence="1">
    <location>
        <begin position="127"/>
        <end position="138"/>
    </location>
</feature>